<organism evidence="1 2">
    <name type="scientific">Euproctis pseudoconspersa nucleopolyhedrovirus</name>
    <dbReference type="NCBI Taxonomy" id="307467"/>
    <lineage>
        <taxon>Viruses</taxon>
        <taxon>Viruses incertae sedis</taxon>
        <taxon>Naldaviricetes</taxon>
        <taxon>Lefavirales</taxon>
        <taxon>Baculoviridae</taxon>
        <taxon>Alphabaculovirus</taxon>
        <taxon>Alphabaculovirus eupseudoconspersae</taxon>
    </lineage>
</organism>
<sequence>MDDWLLADFDSIQQSFLKLQKTLSAIKTEQHSVKSVQNWFDLENHYVNFKLKLPKFKNEHLKLSTQRLYDSDWKILTSALTLMKNSIDRQNALLSHEYSEYEYDAAEMVVGDDEEMENYGEIVDNRSGGGSDARNLNTDDANLVDVFNYNVMLERNSAHTNNSLTGVDSASAKVIRFNQFETPEENKLHSELAMNPTNVDSVYDEIIKYGNGVKLDSHELSLFEYRNELNMLLSMPIPDLKIESGVDLNINKYSCAGIVAKAFFLNNISNLSFRSIKAAALVDNVYKVKLFCILQYITNICRLIREDMQYYNEDVVVQIVDCEDQSVLNSKRVVYLNRIKICLADYSENVSANSFETNYGLSDLVMMYVDSETGLNATDAAINQKSIQFLEFPEMFAVAHYANNRFDQNQILLVSNVYKVNNLKVMPSGDIIYAGNSFVTHQVTNTNIMIVTMNKQRFVRGDTLGVVVVDENYLREEINKLLTGFKIFSMDFVKSEDAADNDRQLNTLFSGSYGEAYSFNYAFRFLAECAAAMECGFCINYCVKNEELYNELLKTKNVLTTFKKFNVGHLYTVLQKYEFTKLGSFNFT</sequence>
<name>C3TX09_9ABAC</name>
<dbReference type="Proteomes" id="UP000203846">
    <property type="component" value="Segment"/>
</dbReference>
<reference evidence="1 2" key="1">
    <citation type="journal article" date="2009" name="Virus Genes">
        <title>Morphology and genome of Euproctis pseudoconspersa nucleopolyhedrovirus.</title>
        <authorList>
            <person name="Tang X.D."/>
            <person name="Xiao Q."/>
            <person name="Ma X.C."/>
            <person name="Zhu Z.R."/>
            <person name="Zhang C.X."/>
        </authorList>
    </citation>
    <scope>NUCLEOTIDE SEQUENCE [LARGE SCALE GENOMIC DNA]</scope>
    <source>
        <strain evidence="1 2">Hangzhou</strain>
    </source>
</reference>
<protein>
    <submittedName>
        <fullName evidence="1">Pagr</fullName>
    </submittedName>
</protein>
<evidence type="ECO:0000313" key="2">
    <source>
        <dbReference type="Proteomes" id="UP000203846"/>
    </source>
</evidence>
<dbReference type="EMBL" id="FJ227128">
    <property type="protein sequence ID" value="ACO53551.1"/>
    <property type="molecule type" value="Genomic_DNA"/>
</dbReference>
<dbReference type="RefSeq" id="YP_002854711.1">
    <property type="nucleotide sequence ID" value="NC_012639.1"/>
</dbReference>
<evidence type="ECO:0000313" key="1">
    <source>
        <dbReference type="EMBL" id="ACO53551.1"/>
    </source>
</evidence>
<dbReference type="GeneID" id="7804656"/>
<dbReference type="KEGG" id="vg:7804656"/>
<proteinExistence type="predicted"/>
<dbReference type="OrthoDB" id="16737at10239"/>
<accession>C3TX09</accession>
<keyword evidence="2" id="KW-1185">Reference proteome</keyword>